<protein>
    <submittedName>
        <fullName evidence="2 3">Uncharacterized protein</fullName>
    </submittedName>
</protein>
<keyword evidence="1" id="KW-0732">Signal</keyword>
<feature type="chain" id="PRO_5036043462" evidence="1">
    <location>
        <begin position="23"/>
        <end position="56"/>
    </location>
</feature>
<feature type="signal peptide" evidence="1">
    <location>
        <begin position="1"/>
        <end position="22"/>
    </location>
</feature>
<dbReference type="Gramene" id="PNT78324">
    <property type="protein sequence ID" value="PNT78324"/>
    <property type="gene ID" value="BRADI_1g77415v3"/>
</dbReference>
<accession>A0A2K2DVM0</accession>
<reference evidence="2 3" key="1">
    <citation type="journal article" date="2010" name="Nature">
        <title>Genome sequencing and analysis of the model grass Brachypodium distachyon.</title>
        <authorList>
            <consortium name="International Brachypodium Initiative"/>
        </authorList>
    </citation>
    <scope>NUCLEOTIDE SEQUENCE [LARGE SCALE GENOMIC DNA]</scope>
    <source>
        <strain evidence="2 3">Bd21</strain>
    </source>
</reference>
<organism evidence="2">
    <name type="scientific">Brachypodium distachyon</name>
    <name type="common">Purple false brome</name>
    <name type="synonym">Trachynia distachya</name>
    <dbReference type="NCBI Taxonomy" id="15368"/>
    <lineage>
        <taxon>Eukaryota</taxon>
        <taxon>Viridiplantae</taxon>
        <taxon>Streptophyta</taxon>
        <taxon>Embryophyta</taxon>
        <taxon>Tracheophyta</taxon>
        <taxon>Spermatophyta</taxon>
        <taxon>Magnoliopsida</taxon>
        <taxon>Liliopsida</taxon>
        <taxon>Poales</taxon>
        <taxon>Poaceae</taxon>
        <taxon>BOP clade</taxon>
        <taxon>Pooideae</taxon>
        <taxon>Stipodae</taxon>
        <taxon>Brachypodieae</taxon>
        <taxon>Brachypodium</taxon>
    </lineage>
</organism>
<dbReference type="Proteomes" id="UP000008810">
    <property type="component" value="Chromosome 1"/>
</dbReference>
<reference evidence="2" key="2">
    <citation type="submission" date="2017-06" db="EMBL/GenBank/DDBJ databases">
        <title>WGS assembly of Brachypodium distachyon.</title>
        <authorList>
            <consortium name="The International Brachypodium Initiative"/>
            <person name="Lucas S."/>
            <person name="Harmon-Smith M."/>
            <person name="Lail K."/>
            <person name="Tice H."/>
            <person name="Grimwood J."/>
            <person name="Bruce D."/>
            <person name="Barry K."/>
            <person name="Shu S."/>
            <person name="Lindquist E."/>
            <person name="Wang M."/>
            <person name="Pitluck S."/>
            <person name="Vogel J.P."/>
            <person name="Garvin D.F."/>
            <person name="Mockler T.C."/>
            <person name="Schmutz J."/>
            <person name="Rokhsar D."/>
            <person name="Bevan M.W."/>
        </authorList>
    </citation>
    <scope>NUCLEOTIDE SEQUENCE</scope>
    <source>
        <strain evidence="2">Bd21</strain>
    </source>
</reference>
<proteinExistence type="predicted"/>
<sequence length="56" mass="6235">MLIFLILMLITDLSTFAPGALSTCQTTGSLEEKKYSLHFTKVTEIQSISQSQLRTV</sequence>
<dbReference type="AlphaFoldDB" id="A0A2K2DVM0"/>
<dbReference type="EMBL" id="CM000880">
    <property type="protein sequence ID" value="PNT78324.1"/>
    <property type="molecule type" value="Genomic_DNA"/>
</dbReference>
<evidence type="ECO:0000313" key="2">
    <source>
        <dbReference type="EMBL" id="PNT78324.1"/>
    </source>
</evidence>
<dbReference type="EnsemblPlants" id="PNT78324">
    <property type="protein sequence ID" value="PNT78324"/>
    <property type="gene ID" value="BRADI_1g77415v3"/>
</dbReference>
<evidence type="ECO:0000313" key="4">
    <source>
        <dbReference type="Proteomes" id="UP000008810"/>
    </source>
</evidence>
<dbReference type="InParanoid" id="A0A2K2DVM0"/>
<evidence type="ECO:0000313" key="3">
    <source>
        <dbReference type="EnsemblPlants" id="PNT78324"/>
    </source>
</evidence>
<gene>
    <name evidence="2" type="ORF">BRADI_1g77415v3</name>
</gene>
<reference evidence="3" key="3">
    <citation type="submission" date="2018-08" db="UniProtKB">
        <authorList>
            <consortium name="EnsemblPlants"/>
        </authorList>
    </citation>
    <scope>IDENTIFICATION</scope>
    <source>
        <strain evidence="3">cv. Bd21</strain>
    </source>
</reference>
<evidence type="ECO:0000256" key="1">
    <source>
        <dbReference type="SAM" id="SignalP"/>
    </source>
</evidence>
<keyword evidence="4" id="KW-1185">Reference proteome</keyword>
<name>A0A2K2DVM0_BRADI</name>